<dbReference type="PANTHER" id="PTHR47597:SF1">
    <property type="entry name" value="IS A MEMBER OF THE PF|00364 BIOTIN-REQUIRING ENZYMES FAMILY-RELATED"/>
    <property type="match status" value="1"/>
</dbReference>
<protein>
    <recommendedName>
        <fullName evidence="2">Lipoyl-binding domain-containing protein</fullName>
    </recommendedName>
</protein>
<proteinExistence type="predicted"/>
<organism evidence="3 4">
    <name type="scientific">Rhodococcus oxybenzonivorans</name>
    <dbReference type="NCBI Taxonomy" id="1990687"/>
    <lineage>
        <taxon>Bacteria</taxon>
        <taxon>Bacillati</taxon>
        <taxon>Actinomycetota</taxon>
        <taxon>Actinomycetes</taxon>
        <taxon>Mycobacteriales</taxon>
        <taxon>Nocardiaceae</taxon>
        <taxon>Rhodococcus</taxon>
    </lineage>
</organism>
<dbReference type="Gene3D" id="2.40.50.100">
    <property type="match status" value="1"/>
</dbReference>
<feature type="domain" description="Lipoyl-binding" evidence="2">
    <location>
        <begin position="88"/>
        <end position="161"/>
    </location>
</feature>
<evidence type="ECO:0000259" key="2">
    <source>
        <dbReference type="Pfam" id="PF00364"/>
    </source>
</evidence>
<name>A0A2S2BVM5_9NOCA</name>
<dbReference type="CDD" id="cd06850">
    <property type="entry name" value="biotinyl_domain"/>
    <property type="match status" value="1"/>
</dbReference>
<dbReference type="InterPro" id="IPR011053">
    <property type="entry name" value="Single_hybrid_motif"/>
</dbReference>
<dbReference type="KEGG" id="roz:CBI38_14780"/>
<evidence type="ECO:0000313" key="4">
    <source>
        <dbReference type="Proteomes" id="UP000245711"/>
    </source>
</evidence>
<dbReference type="PANTHER" id="PTHR47597">
    <property type="entry name" value="IS A MEMBER OF THE PF|00364 BIOTIN-REQUIRING ENZYMES FAMILY-RELATED"/>
    <property type="match status" value="1"/>
</dbReference>
<evidence type="ECO:0000313" key="3">
    <source>
        <dbReference type="EMBL" id="AWK72643.1"/>
    </source>
</evidence>
<feature type="region of interest" description="Disordered" evidence="1">
    <location>
        <begin position="44"/>
        <end position="85"/>
    </location>
</feature>
<dbReference type="RefSeq" id="WP_109329930.1">
    <property type="nucleotide sequence ID" value="NZ_CP021354.1"/>
</dbReference>
<dbReference type="AlphaFoldDB" id="A0A2S2BVM5"/>
<dbReference type="EMBL" id="CP021354">
    <property type="protein sequence ID" value="AWK72643.1"/>
    <property type="molecule type" value="Genomic_DNA"/>
</dbReference>
<gene>
    <name evidence="3" type="ORF">CBI38_14780</name>
</gene>
<dbReference type="InterPro" id="IPR000089">
    <property type="entry name" value="Biotin_lipoyl"/>
</dbReference>
<dbReference type="OrthoDB" id="9811735at2"/>
<keyword evidence="4" id="KW-1185">Reference proteome</keyword>
<dbReference type="Pfam" id="PF00364">
    <property type="entry name" value="Biotin_lipoyl"/>
    <property type="match status" value="1"/>
</dbReference>
<dbReference type="SUPFAM" id="SSF51230">
    <property type="entry name" value="Single hybrid motif"/>
    <property type="match status" value="1"/>
</dbReference>
<dbReference type="Proteomes" id="UP000245711">
    <property type="component" value="Chromosome"/>
</dbReference>
<dbReference type="InterPro" id="IPR053217">
    <property type="entry name" value="ACC_Biotin_Carrier"/>
</dbReference>
<evidence type="ECO:0000256" key="1">
    <source>
        <dbReference type="SAM" id="MobiDB-lite"/>
    </source>
</evidence>
<reference evidence="3 4" key="1">
    <citation type="submission" date="2017-05" db="EMBL/GenBank/DDBJ databases">
        <title>Isolation of Rhodococcus sp. S2-17 biodegrading of BP-3.</title>
        <authorList>
            <person name="Lee Y."/>
            <person name="Kim K.H."/>
            <person name="Chun B.H."/>
            <person name="Jung H.S."/>
            <person name="Jeon C.O."/>
        </authorList>
    </citation>
    <scope>NUCLEOTIDE SEQUENCE [LARGE SCALE GENOMIC DNA]</scope>
    <source>
        <strain evidence="3 4">S2-17</strain>
    </source>
</reference>
<sequence length="163" mass="16303">MDISSADIKLILAALQDAGFDQAEVVVGDVHIAVARRGVQLPVSLPTSEPAPAAEPAPPVAIEPERSAPAPAVPPGGAVPPEGGSKQVVASPSVGVFRRASRNGGAPFVEIGQNVTAGDVLGNVKVLTLTMPIEAMTDGVVTAIAADDGDPVEYGTPLVTIAS</sequence>
<accession>A0A2S2BVM5</accession>